<evidence type="ECO:0000256" key="8">
    <source>
        <dbReference type="ARBA" id="ARBA00023125"/>
    </source>
</evidence>
<dbReference type="OrthoDB" id="6747at2157"/>
<evidence type="ECO:0000256" key="2">
    <source>
        <dbReference type="ARBA" id="ARBA00012551"/>
    </source>
</evidence>
<keyword evidence="7 9" id="KW-0067">ATP-binding</keyword>
<evidence type="ECO:0000313" key="12">
    <source>
        <dbReference type="EMBL" id="ABN70321.1"/>
    </source>
</evidence>
<comment type="similarity">
    <text evidence="1 9">Belongs to the MCM family.</text>
</comment>
<keyword evidence="4 9" id="KW-0547">Nucleotide-binding</keyword>
<dbReference type="NCBIfam" id="TIGR01445">
    <property type="entry name" value="intein_Nterm"/>
    <property type="match status" value="1"/>
</dbReference>
<protein>
    <recommendedName>
        <fullName evidence="2">DNA helicase</fullName>
        <ecNumber evidence="2">3.6.4.12</ecNumber>
    </recommendedName>
</protein>
<dbReference type="InterPro" id="IPR027417">
    <property type="entry name" value="P-loop_NTPase"/>
</dbReference>
<feature type="domain" description="MCM C-terminal AAA(+) ATPase" evidence="11">
    <location>
        <begin position="295"/>
        <end position="430"/>
    </location>
</feature>
<evidence type="ECO:0000256" key="9">
    <source>
        <dbReference type="RuleBase" id="RU004070"/>
    </source>
</evidence>
<dbReference type="PROSITE" id="PS50817">
    <property type="entry name" value="INTEIN_N_TER"/>
    <property type="match status" value="1"/>
</dbReference>
<dbReference type="Gene3D" id="1.10.10.10">
    <property type="entry name" value="Winged helix-like DNA-binding domain superfamily/Winged helix DNA-binding domain"/>
    <property type="match status" value="1"/>
</dbReference>
<dbReference type="InterPro" id="IPR036844">
    <property type="entry name" value="Hint_dom_sf"/>
</dbReference>
<dbReference type="Gene3D" id="3.40.50.300">
    <property type="entry name" value="P-loop containing nucleotide triphosphate hydrolases"/>
    <property type="match status" value="2"/>
</dbReference>
<evidence type="ECO:0000259" key="11">
    <source>
        <dbReference type="PROSITE" id="PS50051"/>
    </source>
</evidence>
<dbReference type="SMART" id="SM00350">
    <property type="entry name" value="MCM"/>
    <property type="match status" value="1"/>
</dbReference>
<evidence type="ECO:0000256" key="4">
    <source>
        <dbReference type="ARBA" id="ARBA00022741"/>
    </source>
</evidence>
<sequence>MTYTLEKEKTEPDLVTRFKRFLWDFRDRRTGMFKYRERISHMALMGQRSLLIDFNDITLFDRGLAHIIENNPDTAIEAASIAIKELMRRENPEYAESVDKFYPRFRNPSKVLRIRELTSEYIGKFVAVEGILTRLTRVEARLVKAVFKHAECGAEFEWPEEGEMGERIEKPSYCPICGKTGKFQLLLNKSRFIDWQKIVVQEKPEEIPPGQIPRSIEVVLTGDLVDSARPGDRVLVTGILRVMPTSSVQRGIGKSVFGFYLEANYVDVQQKVLEEIEITREDEDKIKELARDPWIREKIIASIAPAIYGHWNIKEAIALLLFGGVPKLLPDGTRIRGDIHILLVGDPGTAKSQMLQYTAKIAPRGIYTSGKGSTAAGLTASVLRDKATGEYYLEAGALVLADGGVACIDEIDKMREEDRSAIHEALEQQSYHKDFKIMLADGRKVRIGDLVDELIGKNREKVIKGKDTEILFVDDLFLLSYNMRSGEQVLVKADRVSRHKAPDQFIKLRFSNGAEIIVTPEHPVLIINNGKIKTVRADTVRKGTLTIGVLGHKIIKEVNEDDIINNIRRKIVLDKELPYIHAKNISEAVEMRDQLMSIDIPTFIVKHKNEIRLYPSGPCSLRRLLLMHGVEEVVFSDELLYEIMNCHLYPATWYELLYSMGLTKIAKELNVYDFEILAGIIKKVEKEVIMLSQVLGLRNETQTELLHLKSRRELLIRLKDKLDMLRKRLKDLEEALGKDAVIRMITDVEVIKNTDSDWVYDITIEPYHLFVSDGLILHNTVSIAKAGIVARLNARASVLAAGNPKLGRYDHSLPVSKNIDLPPPILSRFDLIFIVEDIPEKTKDTLLAKHILDIHTDYEKAKPLIDTQLLKKYISYARRYIRPKLTQEAKKLLLDFYVNMRLSGVKASKEGPPAIAMTPRQLEALIRLSEAHAKMALKTKATIEDAEEAIRLMYYSLRKVGYDVKSGRLDIDLVELGVSRSKQVKMKEFMKFIDKVFEEYDEIEYKELYNLAKEKGFDKEFVIEMIRRLKKDGLVYEPRPGVLSKVY</sequence>
<keyword evidence="10" id="KW-0175">Coiled coil</keyword>
<dbReference type="SUPFAM" id="SSF51294">
    <property type="entry name" value="Hedgehog/intein (Hint) domain"/>
    <property type="match status" value="1"/>
</dbReference>
<accession>A3DNW1</accession>
<dbReference type="PROSITE" id="PS50051">
    <property type="entry name" value="MCM_2"/>
    <property type="match status" value="2"/>
</dbReference>
<dbReference type="Pfam" id="PF00493">
    <property type="entry name" value="MCM"/>
    <property type="match status" value="2"/>
</dbReference>
<dbReference type="SMART" id="SM00306">
    <property type="entry name" value="HintN"/>
    <property type="match status" value="1"/>
</dbReference>
<evidence type="ECO:0000256" key="1">
    <source>
        <dbReference type="ARBA" id="ARBA00008010"/>
    </source>
</evidence>
<dbReference type="PRINTS" id="PR01657">
    <property type="entry name" value="MCMFAMILY"/>
</dbReference>
<dbReference type="GO" id="GO:0003697">
    <property type="term" value="F:single-stranded DNA binding"/>
    <property type="evidence" value="ECO:0007669"/>
    <property type="project" value="TreeGrafter"/>
</dbReference>
<dbReference type="InterPro" id="IPR036388">
    <property type="entry name" value="WH-like_DNA-bd_sf"/>
</dbReference>
<dbReference type="GO" id="GO:0006260">
    <property type="term" value="P:DNA replication"/>
    <property type="evidence" value="ECO:0007669"/>
    <property type="project" value="UniProtKB-KW"/>
</dbReference>
<gene>
    <name evidence="12" type="ordered locus">Smar_1227</name>
</gene>
<reference evidence="13" key="1">
    <citation type="journal article" date="2009" name="BMC Genomics">
        <title>The complete genome sequence of Staphylothermus marinus reveals differences in sulfur metabolism among heterotrophic Crenarchaeota.</title>
        <authorList>
            <person name="Anderson I.J."/>
            <person name="Dharmarajan L."/>
            <person name="Rodriguez J."/>
            <person name="Hooper S."/>
            <person name="Porat I."/>
            <person name="Ulrich L.E."/>
            <person name="Elkins J.G."/>
            <person name="Mavromatis K."/>
            <person name="Sun H."/>
            <person name="Land M."/>
            <person name="Lapidus A."/>
            <person name="Lucas S."/>
            <person name="Barry K."/>
            <person name="Huber H."/>
            <person name="Zhulin I.B."/>
            <person name="Whitman W.B."/>
            <person name="Mukhopadhyay B."/>
            <person name="Woese C."/>
            <person name="Bristow J."/>
            <person name="Kyrpides N."/>
        </authorList>
    </citation>
    <scope>NUCLEOTIDE SEQUENCE [LARGE SCALE GENOMIC DNA]</scope>
    <source>
        <strain evidence="13">ATCC 43588 / DSM 3639 / JCM 9404 / F1</strain>
    </source>
</reference>
<dbReference type="Proteomes" id="UP000000254">
    <property type="component" value="Chromosome"/>
</dbReference>
<dbReference type="PANTHER" id="PTHR11630">
    <property type="entry name" value="DNA REPLICATION LICENSING FACTOR MCM FAMILY MEMBER"/>
    <property type="match status" value="1"/>
</dbReference>
<dbReference type="CDD" id="cd00081">
    <property type="entry name" value="Hint"/>
    <property type="match status" value="1"/>
</dbReference>
<evidence type="ECO:0000256" key="5">
    <source>
        <dbReference type="ARBA" id="ARBA00022801"/>
    </source>
</evidence>
<dbReference type="InterPro" id="IPR003586">
    <property type="entry name" value="Hint_dom_C"/>
</dbReference>
<dbReference type="GO" id="GO:0042555">
    <property type="term" value="C:MCM complex"/>
    <property type="evidence" value="ECO:0007669"/>
    <property type="project" value="TreeGrafter"/>
</dbReference>
<dbReference type="InterPro" id="IPR041562">
    <property type="entry name" value="MCM_lid"/>
</dbReference>
<dbReference type="EMBL" id="CP000575">
    <property type="protein sequence ID" value="ABN70321.1"/>
    <property type="molecule type" value="Genomic_DNA"/>
</dbReference>
<keyword evidence="8 9" id="KW-0238">DNA-binding</keyword>
<organism evidence="12 13">
    <name type="scientific">Staphylothermus marinus (strain ATCC 43588 / DSM 3639 / JCM 9404 / F1)</name>
    <dbReference type="NCBI Taxonomy" id="399550"/>
    <lineage>
        <taxon>Archaea</taxon>
        <taxon>Thermoproteota</taxon>
        <taxon>Thermoprotei</taxon>
        <taxon>Desulfurococcales</taxon>
        <taxon>Desulfurococcaceae</taxon>
        <taxon>Staphylothermus</taxon>
    </lineage>
</organism>
<evidence type="ECO:0000256" key="6">
    <source>
        <dbReference type="ARBA" id="ARBA00022806"/>
    </source>
</evidence>
<reference evidence="12 13" key="2">
    <citation type="journal article" date="2009" name="Stand. Genomic Sci.">
        <title>Complete genome sequence of Staphylothermus marinus Stetter and Fiala 1986 type strain F1.</title>
        <authorList>
            <person name="Anderson I.J."/>
            <person name="Sun H."/>
            <person name="Lapidus A."/>
            <person name="Copeland A."/>
            <person name="Glavina Del Rio T."/>
            <person name="Tice H."/>
            <person name="Dalin E."/>
            <person name="Lucas S."/>
            <person name="Barry K."/>
            <person name="Land M."/>
            <person name="Richardson P."/>
            <person name="Huber H."/>
            <person name="Kyrpides N.C."/>
        </authorList>
    </citation>
    <scope>NUCLEOTIDE SEQUENCE [LARGE SCALE GENOMIC DNA]</scope>
    <source>
        <strain evidence="13">ATCC 43588 / DSM 3639 / JCM 9404 / F1</strain>
    </source>
</reference>
<feature type="coiled-coil region" evidence="10">
    <location>
        <begin position="708"/>
        <end position="735"/>
    </location>
</feature>
<dbReference type="GO" id="GO:0016787">
    <property type="term" value="F:hydrolase activity"/>
    <property type="evidence" value="ECO:0007669"/>
    <property type="project" value="UniProtKB-KW"/>
</dbReference>
<feature type="domain" description="MCM C-terminal AAA(+) ATPase" evidence="11">
    <location>
        <begin position="778"/>
        <end position="851"/>
    </location>
</feature>
<dbReference type="PROSITE" id="PS50818">
    <property type="entry name" value="INTEIN_C_TER"/>
    <property type="match status" value="1"/>
</dbReference>
<dbReference type="Gene3D" id="2.20.28.10">
    <property type="match status" value="1"/>
</dbReference>
<dbReference type="InterPro" id="IPR033762">
    <property type="entry name" value="MCM_OB"/>
</dbReference>
<keyword evidence="3" id="KW-0235">DNA replication</keyword>
<dbReference type="InterPro" id="IPR003587">
    <property type="entry name" value="Hint_dom_N"/>
</dbReference>
<keyword evidence="13" id="KW-1185">Reference proteome</keyword>
<dbReference type="Pfam" id="PF14551">
    <property type="entry name" value="MCM_N"/>
    <property type="match status" value="1"/>
</dbReference>
<dbReference type="RefSeq" id="WP_011839512.1">
    <property type="nucleotide sequence ID" value="NC_009033.1"/>
</dbReference>
<dbReference type="Pfam" id="PF17855">
    <property type="entry name" value="MCM_lid"/>
    <property type="match status" value="1"/>
</dbReference>
<dbReference type="SMART" id="SM00305">
    <property type="entry name" value="HintC"/>
    <property type="match status" value="1"/>
</dbReference>
<dbReference type="SUPFAM" id="SSF52540">
    <property type="entry name" value="P-loop containing nucleoside triphosphate hydrolases"/>
    <property type="match status" value="2"/>
</dbReference>
<dbReference type="SUPFAM" id="SSF50249">
    <property type="entry name" value="Nucleic acid-binding proteins"/>
    <property type="match status" value="1"/>
</dbReference>
<dbReference type="eggNOG" id="arCOG03155">
    <property type="taxonomic scope" value="Archaea"/>
</dbReference>
<dbReference type="InterPro" id="IPR027925">
    <property type="entry name" value="MCM_N"/>
</dbReference>
<proteinExistence type="inferred from homology"/>
<dbReference type="InterPro" id="IPR031327">
    <property type="entry name" value="MCM"/>
</dbReference>
<dbReference type="HOGENOM" id="CLU_000995_7_2_2"/>
<dbReference type="InterPro" id="IPR030934">
    <property type="entry name" value="Intein_C"/>
</dbReference>
<dbReference type="Gene3D" id="3.30.1640.10">
    <property type="entry name" value="mini-chromosome maintenance (MCM) complex, chain A, domain 1"/>
    <property type="match status" value="1"/>
</dbReference>
<dbReference type="Pfam" id="PF17207">
    <property type="entry name" value="MCM_OB"/>
    <property type="match status" value="1"/>
</dbReference>
<evidence type="ECO:0000256" key="7">
    <source>
        <dbReference type="ARBA" id="ARBA00022840"/>
    </source>
</evidence>
<dbReference type="InterPro" id="IPR012340">
    <property type="entry name" value="NA-bd_OB-fold"/>
</dbReference>
<dbReference type="NCBIfam" id="TIGR01443">
    <property type="entry name" value="intein_Cterm"/>
    <property type="match status" value="1"/>
</dbReference>
<dbReference type="InterPro" id="IPR001208">
    <property type="entry name" value="MCM_dom"/>
</dbReference>
<keyword evidence="5 12" id="KW-0378">Hydrolase</keyword>
<dbReference type="Gene3D" id="2.40.50.140">
    <property type="entry name" value="Nucleic acid-binding proteins"/>
    <property type="match status" value="1"/>
</dbReference>
<evidence type="ECO:0000256" key="10">
    <source>
        <dbReference type="SAM" id="Coils"/>
    </source>
</evidence>
<name>A3DNW1_STAMF</name>
<dbReference type="PANTHER" id="PTHR11630:SF66">
    <property type="entry name" value="DNA REPLICATION LICENSING FACTOR MCM4"/>
    <property type="match status" value="1"/>
</dbReference>
<dbReference type="GeneID" id="89764510"/>
<dbReference type="GO" id="GO:0016539">
    <property type="term" value="P:intein-mediated protein splicing"/>
    <property type="evidence" value="ECO:0007669"/>
    <property type="project" value="InterPro"/>
</dbReference>
<dbReference type="KEGG" id="smr:Smar_1227"/>
<dbReference type="GO" id="GO:0005524">
    <property type="term" value="F:ATP binding"/>
    <property type="evidence" value="ECO:0007669"/>
    <property type="project" value="UniProtKB-KW"/>
</dbReference>
<dbReference type="Gene3D" id="2.170.16.10">
    <property type="entry name" value="Hedgehog/Intein (Hint) domain"/>
    <property type="match status" value="2"/>
</dbReference>
<dbReference type="STRING" id="399550.Smar_1227"/>
<evidence type="ECO:0000256" key="3">
    <source>
        <dbReference type="ARBA" id="ARBA00022705"/>
    </source>
</evidence>
<dbReference type="GO" id="GO:0017116">
    <property type="term" value="F:single-stranded DNA helicase activity"/>
    <property type="evidence" value="ECO:0007669"/>
    <property type="project" value="TreeGrafter"/>
</dbReference>
<keyword evidence="6 12" id="KW-0347">Helicase</keyword>
<dbReference type="InterPro" id="IPR006141">
    <property type="entry name" value="Intein_N"/>
</dbReference>
<dbReference type="EC" id="3.6.4.12" evidence="2"/>
<evidence type="ECO:0000313" key="13">
    <source>
        <dbReference type="Proteomes" id="UP000000254"/>
    </source>
</evidence>
<dbReference type="AlphaFoldDB" id="A3DNW1"/>
<dbReference type="eggNOG" id="arCOG00439">
    <property type="taxonomic scope" value="Archaea"/>
</dbReference>